<dbReference type="PANTHER" id="PTHR38436">
    <property type="entry name" value="POLYKETIDE CYCLASE SNOAL-LIKE DOMAIN"/>
    <property type="match status" value="1"/>
</dbReference>
<dbReference type="InterPro" id="IPR009959">
    <property type="entry name" value="Cyclase_SnoaL-like"/>
</dbReference>
<organism evidence="1 2">
    <name type="scientific">Marinomonas phaeophyticola</name>
    <dbReference type="NCBI Taxonomy" id="3004091"/>
    <lineage>
        <taxon>Bacteria</taxon>
        <taxon>Pseudomonadati</taxon>
        <taxon>Pseudomonadota</taxon>
        <taxon>Gammaproteobacteria</taxon>
        <taxon>Oceanospirillales</taxon>
        <taxon>Oceanospirillaceae</taxon>
        <taxon>Marinomonas</taxon>
    </lineage>
</organism>
<gene>
    <name evidence="1" type="ORF">O1D97_15155</name>
</gene>
<dbReference type="InterPro" id="IPR032710">
    <property type="entry name" value="NTF2-like_dom_sf"/>
</dbReference>
<dbReference type="Proteomes" id="UP001149719">
    <property type="component" value="Unassembled WGS sequence"/>
</dbReference>
<name>A0ABT4JXG2_9GAMM</name>
<dbReference type="EMBL" id="JAPUBN010000019">
    <property type="protein sequence ID" value="MCZ2722911.1"/>
    <property type="molecule type" value="Genomic_DNA"/>
</dbReference>
<evidence type="ECO:0000313" key="2">
    <source>
        <dbReference type="Proteomes" id="UP001149719"/>
    </source>
</evidence>
<proteinExistence type="predicted"/>
<protein>
    <submittedName>
        <fullName evidence="1">Ester cyclase</fullName>
    </submittedName>
</protein>
<evidence type="ECO:0000313" key="1">
    <source>
        <dbReference type="EMBL" id="MCZ2722911.1"/>
    </source>
</evidence>
<sequence>MNKPQVQQAPFTLNNDVTKTESTRAVIDAMVNGLNDHDISGMGRFFDENFRWIGNTGCGFKNGLQEFQENWQRPFQAAFSEKVCTDEVRIAEGEWMAAFGRQNAKHTGEFMGIAATGLEVEIRYMDFWKVVDGKIVDNWVMVDFPYVLKQLGKDIFNGEGWEKRDSQAVQHPVTPLK</sequence>
<dbReference type="SUPFAM" id="SSF54427">
    <property type="entry name" value="NTF2-like"/>
    <property type="match status" value="1"/>
</dbReference>
<keyword evidence="2" id="KW-1185">Reference proteome</keyword>
<reference evidence="1" key="1">
    <citation type="submission" date="2022-12" db="EMBL/GenBank/DDBJ databases">
        <title>Marinomonas 15G1-11 sp. nov, isolated from marine algae.</title>
        <authorList>
            <person name="Butt M."/>
            <person name="Choi D.G."/>
            <person name="Kim J.M."/>
            <person name="Lee J.K."/>
            <person name="Baek J.H."/>
            <person name="Jeon C.O."/>
        </authorList>
    </citation>
    <scope>NUCLEOTIDE SEQUENCE</scope>
    <source>
        <strain evidence="1">15G1-11</strain>
    </source>
</reference>
<dbReference type="Pfam" id="PF07366">
    <property type="entry name" value="SnoaL"/>
    <property type="match status" value="1"/>
</dbReference>
<dbReference type="Gene3D" id="3.10.450.50">
    <property type="match status" value="1"/>
</dbReference>
<comment type="caution">
    <text evidence="1">The sequence shown here is derived from an EMBL/GenBank/DDBJ whole genome shotgun (WGS) entry which is preliminary data.</text>
</comment>
<dbReference type="PANTHER" id="PTHR38436:SF1">
    <property type="entry name" value="ESTER CYCLASE"/>
    <property type="match status" value="1"/>
</dbReference>
<accession>A0ABT4JXG2</accession>
<dbReference type="RefSeq" id="WP_269126928.1">
    <property type="nucleotide sequence ID" value="NZ_JAPUBN010000019.1"/>
</dbReference>